<evidence type="ECO:0000259" key="7">
    <source>
        <dbReference type="SMART" id="SM01030"/>
    </source>
</evidence>
<feature type="compositionally biased region" description="Acidic residues" evidence="6">
    <location>
        <begin position="987"/>
        <end position="1003"/>
    </location>
</feature>
<dbReference type="EMBL" id="CAJPDQ010000003">
    <property type="protein sequence ID" value="CAF9907290.1"/>
    <property type="molecule type" value="Genomic_DNA"/>
</dbReference>
<feature type="compositionally biased region" description="Basic residues" evidence="6">
    <location>
        <begin position="205"/>
        <end position="220"/>
    </location>
</feature>
<organism evidence="10 11">
    <name type="scientific">Gomphillus americanus</name>
    <dbReference type="NCBI Taxonomy" id="1940652"/>
    <lineage>
        <taxon>Eukaryota</taxon>
        <taxon>Fungi</taxon>
        <taxon>Dikarya</taxon>
        <taxon>Ascomycota</taxon>
        <taxon>Pezizomycotina</taxon>
        <taxon>Lecanoromycetes</taxon>
        <taxon>OSLEUM clade</taxon>
        <taxon>Ostropomycetidae</taxon>
        <taxon>Ostropales</taxon>
        <taxon>Graphidaceae</taxon>
        <taxon>Gomphilloideae</taxon>
        <taxon>Gomphillus</taxon>
    </lineage>
</organism>
<evidence type="ECO:0000313" key="10">
    <source>
        <dbReference type="EMBL" id="CAF9907290.1"/>
    </source>
</evidence>
<dbReference type="SMART" id="SM01030">
    <property type="entry name" value="BHD_1"/>
    <property type="match status" value="1"/>
</dbReference>
<dbReference type="Gene3D" id="2.20.20.110">
    <property type="entry name" value="Rad4, beta-hairpin domain BHD1"/>
    <property type="match status" value="1"/>
</dbReference>
<feature type="region of interest" description="Disordered" evidence="6">
    <location>
        <begin position="1"/>
        <end position="83"/>
    </location>
</feature>
<dbReference type="GO" id="GO:0003684">
    <property type="term" value="F:damaged DNA binding"/>
    <property type="evidence" value="ECO:0007669"/>
    <property type="project" value="InterPro"/>
</dbReference>
<dbReference type="Gene3D" id="3.30.70.2460">
    <property type="entry name" value="Rad4, beta-hairpin domain BHD3"/>
    <property type="match status" value="1"/>
</dbReference>
<comment type="similarity">
    <text evidence="2">Belongs to the XPC family.</text>
</comment>
<dbReference type="AlphaFoldDB" id="A0A8H3EKL6"/>
<dbReference type="InterPro" id="IPR042488">
    <property type="entry name" value="Rad4_BHD3_sf"/>
</dbReference>
<dbReference type="PANTHER" id="PTHR12135">
    <property type="entry name" value="DNA REPAIR PROTEIN XP-C / RAD4"/>
    <property type="match status" value="1"/>
</dbReference>
<feature type="compositionally biased region" description="Low complexity" evidence="6">
    <location>
        <begin position="49"/>
        <end position="61"/>
    </location>
</feature>
<dbReference type="Gene3D" id="3.90.260.10">
    <property type="entry name" value="Transglutaminase-like"/>
    <property type="match status" value="1"/>
</dbReference>
<comment type="caution">
    <text evidence="10">The sequence shown here is derived from an EMBL/GenBank/DDBJ whole genome shotgun (WGS) entry which is preliminary data.</text>
</comment>
<feature type="compositionally biased region" description="Low complexity" evidence="6">
    <location>
        <begin position="412"/>
        <end position="422"/>
    </location>
</feature>
<dbReference type="GO" id="GO:0003697">
    <property type="term" value="F:single-stranded DNA binding"/>
    <property type="evidence" value="ECO:0007669"/>
    <property type="project" value="TreeGrafter"/>
</dbReference>
<name>A0A8H3EKL6_9LECA</name>
<evidence type="ECO:0000313" key="11">
    <source>
        <dbReference type="Proteomes" id="UP000664169"/>
    </source>
</evidence>
<feature type="domain" description="Rad4 beta-hairpin" evidence="7">
    <location>
        <begin position="596"/>
        <end position="654"/>
    </location>
</feature>
<gene>
    <name evidence="10" type="ORF">GOMPHAMPRED_005070</name>
</gene>
<dbReference type="Proteomes" id="UP000664169">
    <property type="component" value="Unassembled WGS sequence"/>
</dbReference>
<accession>A0A8H3EKL6</accession>
<dbReference type="InterPro" id="IPR018325">
    <property type="entry name" value="Rad4/PNGase_transGLS-fold"/>
</dbReference>
<feature type="compositionally biased region" description="Low complexity" evidence="6">
    <location>
        <begin position="385"/>
        <end position="397"/>
    </location>
</feature>
<evidence type="ECO:0000256" key="5">
    <source>
        <dbReference type="ARBA" id="ARBA00023242"/>
    </source>
</evidence>
<dbReference type="InterPro" id="IPR036985">
    <property type="entry name" value="Transglutaminase-like_sf"/>
</dbReference>
<dbReference type="GO" id="GO:0005737">
    <property type="term" value="C:cytoplasm"/>
    <property type="evidence" value="ECO:0007669"/>
    <property type="project" value="TreeGrafter"/>
</dbReference>
<dbReference type="GO" id="GO:0000111">
    <property type="term" value="C:nucleotide-excision repair factor 2 complex"/>
    <property type="evidence" value="ECO:0007669"/>
    <property type="project" value="TreeGrafter"/>
</dbReference>
<feature type="compositionally biased region" description="Polar residues" evidence="6">
    <location>
        <begin position="27"/>
        <end position="39"/>
    </location>
</feature>
<dbReference type="PANTHER" id="PTHR12135:SF2">
    <property type="entry name" value="DNA REPAIR PROTEIN RAD34"/>
    <property type="match status" value="1"/>
</dbReference>
<dbReference type="InterPro" id="IPR018328">
    <property type="entry name" value="Rad4_beta-hairpin_dom3"/>
</dbReference>
<dbReference type="GO" id="GO:0006298">
    <property type="term" value="P:mismatch repair"/>
    <property type="evidence" value="ECO:0007669"/>
    <property type="project" value="TreeGrafter"/>
</dbReference>
<dbReference type="SUPFAM" id="SSF54001">
    <property type="entry name" value="Cysteine proteinases"/>
    <property type="match status" value="1"/>
</dbReference>
<dbReference type="Pfam" id="PF03835">
    <property type="entry name" value="Rad4"/>
    <property type="match status" value="1"/>
</dbReference>
<dbReference type="GO" id="GO:0071942">
    <property type="term" value="C:XPC complex"/>
    <property type="evidence" value="ECO:0007669"/>
    <property type="project" value="TreeGrafter"/>
</dbReference>
<evidence type="ECO:0000259" key="8">
    <source>
        <dbReference type="SMART" id="SM01031"/>
    </source>
</evidence>
<feature type="region of interest" description="Disordered" evidence="6">
    <location>
        <begin position="894"/>
        <end position="1053"/>
    </location>
</feature>
<dbReference type="GO" id="GO:0006289">
    <property type="term" value="P:nucleotide-excision repair"/>
    <property type="evidence" value="ECO:0007669"/>
    <property type="project" value="InterPro"/>
</dbReference>
<sequence>MPPFVARKRQASTPPESPQRSAKKAKQASQRNSSSTNASVAEKKQFLESITSSDESSLSDVNSDDFEDALPDTSYPQIPSEDENADWEDAIEKKASTSVANSLQLPATGGDLELTLGGNEEEAALKDGKKKGPSKIERQIRISTHCMHVNFLMWHNTLRNVWVSDKKVHEILLAQLPAQIKEVIQQWRRDSGDALLSVDDDQTKNKTKVNGKARKHVTKQKQRDWGADAEHLEEGASNSSRADPTLRMLKYLARYWNKAFRVTAPGLRKHGYKSNKILKEQMTSFNSGDYDCELHGERILNINAFRNCAKRREGSRDVGAQLFTALCRALGLEARLVANLQPLGFGWNKLEEAHSKKLKVEESSNDEDFSNDDTDLKKGKETAGKSVASSSKVQSSKPSERSLQGTTKDFPLDLSESSDLSDISSNSEASIVDITPQIKKRIFKRYDRDLAFPTYWTEVVSPISFKVYPVDSMLLLAAPATNDDHLAVFEPRGAKADKTRQMIAYVVGHSPDGTAKDVTTRYLKRHLWPGKTKGMRMPPEKIAIYNRKGKVIRYIEHDWFQTVISSYNRPINLRTQVDDIEDATDLKPAKIEKKEVKDGEESLQYYKQSAEFVLERFLRREEALLPNAKAVKTFSSGKGDKAKEEPVFLRSDVVACKTEESWHKEGRRPKADVVPLKHVPIRAVTITRKREVEDLTRRNNGVKPTQPLYSKKQTEWIIPPPIENGVIPKNAYGNIDCFVSSMVPRGAVHVPFRSTARVCRKLGFDYAEAVVGFDFGNKMAVPVVQGVVIAEENRQLLIDAWNEEELARQVREDEKRHKLVLSTWRKFLMGLRIFNRFRAEIGDDPAAFEKEEVNPFMRNNVLHDGANEDEELEGGFLRDGDEDMTHGQELEILDQNSSNNDPLRAVPSGHEEEFLGQGGFMTDTPDDTADKVFDTSVVADPSSGLDSEDDEPPPQLIPKSRKKTSLKEAVTRRSRRSTMVKGKYYEDSSEQDEQDEEEGNEDTELVHAYELGEDGDFEAPSSKRRHQSRKNTPGKQKTDNKARNSTRSKRKTT</sequence>
<keyword evidence="3" id="KW-0227">DNA damage</keyword>
<evidence type="ECO:0000256" key="4">
    <source>
        <dbReference type="ARBA" id="ARBA00023204"/>
    </source>
</evidence>
<keyword evidence="5" id="KW-0539">Nucleus</keyword>
<keyword evidence="11" id="KW-1185">Reference proteome</keyword>
<dbReference type="InterPro" id="IPR038765">
    <property type="entry name" value="Papain-like_cys_pep_sf"/>
</dbReference>
<dbReference type="SMART" id="SM01032">
    <property type="entry name" value="BHD_3"/>
    <property type="match status" value="1"/>
</dbReference>
<feature type="domain" description="Rad4 beta-hairpin" evidence="8">
    <location>
        <begin position="656"/>
        <end position="720"/>
    </location>
</feature>
<evidence type="ECO:0000256" key="1">
    <source>
        <dbReference type="ARBA" id="ARBA00004123"/>
    </source>
</evidence>
<protein>
    <submittedName>
        <fullName evidence="10">Uncharacterized protein</fullName>
    </submittedName>
</protein>
<reference evidence="10" key="1">
    <citation type="submission" date="2021-03" db="EMBL/GenBank/DDBJ databases">
        <authorList>
            <person name="Tagirdzhanova G."/>
        </authorList>
    </citation>
    <scope>NUCLEOTIDE SEQUENCE</scope>
</reference>
<comment type="subcellular location">
    <subcellularLocation>
        <location evidence="1">Nucleus</location>
    </subcellularLocation>
</comment>
<dbReference type="Pfam" id="PF10403">
    <property type="entry name" value="BHD_1"/>
    <property type="match status" value="1"/>
</dbReference>
<evidence type="ECO:0000256" key="3">
    <source>
        <dbReference type="ARBA" id="ARBA00022763"/>
    </source>
</evidence>
<evidence type="ECO:0000256" key="6">
    <source>
        <dbReference type="SAM" id="MobiDB-lite"/>
    </source>
</evidence>
<evidence type="ECO:0000259" key="9">
    <source>
        <dbReference type="SMART" id="SM01032"/>
    </source>
</evidence>
<keyword evidence="4" id="KW-0234">DNA repair</keyword>
<proteinExistence type="inferred from homology"/>
<feature type="region of interest" description="Disordered" evidence="6">
    <location>
        <begin position="358"/>
        <end position="422"/>
    </location>
</feature>
<dbReference type="SMART" id="SM01031">
    <property type="entry name" value="BHD_2"/>
    <property type="match status" value="1"/>
</dbReference>
<feature type="compositionally biased region" description="Basic residues" evidence="6">
    <location>
        <begin position="1044"/>
        <end position="1053"/>
    </location>
</feature>
<feature type="compositionally biased region" description="Acidic residues" evidence="6">
    <location>
        <begin position="363"/>
        <end position="373"/>
    </location>
</feature>
<dbReference type="InterPro" id="IPR018327">
    <property type="entry name" value="BHD_2"/>
</dbReference>
<dbReference type="Pfam" id="PF10404">
    <property type="entry name" value="BHD_2"/>
    <property type="match status" value="1"/>
</dbReference>
<dbReference type="InterPro" id="IPR004583">
    <property type="entry name" value="DNA_repair_Rad4"/>
</dbReference>
<dbReference type="Pfam" id="PF10405">
    <property type="entry name" value="BHD_3"/>
    <property type="match status" value="1"/>
</dbReference>
<feature type="compositionally biased region" description="Basic and acidic residues" evidence="6">
    <location>
        <begin position="374"/>
        <end position="383"/>
    </location>
</feature>
<feature type="region of interest" description="Disordered" evidence="6">
    <location>
        <begin position="204"/>
        <end position="240"/>
    </location>
</feature>
<feature type="compositionally biased region" description="Basic residues" evidence="6">
    <location>
        <begin position="1"/>
        <end position="10"/>
    </location>
</feature>
<feature type="domain" description="Rad4 beta-hairpin" evidence="9">
    <location>
        <begin position="727"/>
        <end position="801"/>
    </location>
</feature>
<dbReference type="FunFam" id="3.30.70.2460:FF:000001">
    <property type="entry name" value="DNA repair protein Rad4 family"/>
    <property type="match status" value="1"/>
</dbReference>
<evidence type="ECO:0000256" key="2">
    <source>
        <dbReference type="ARBA" id="ARBA00009525"/>
    </source>
</evidence>
<feature type="compositionally biased region" description="Polar residues" evidence="6">
    <location>
        <begin position="11"/>
        <end position="20"/>
    </location>
</feature>
<dbReference type="OrthoDB" id="300780at2759"/>
<dbReference type="InterPro" id="IPR018326">
    <property type="entry name" value="Rad4_beta-hairpin_dom1"/>
</dbReference>
<feature type="compositionally biased region" description="Basic and acidic residues" evidence="6">
    <location>
        <begin position="221"/>
        <end position="234"/>
    </location>
</feature>